<name>A0ACB6SEU5_9PLEO</name>
<dbReference type="EMBL" id="MU006702">
    <property type="protein sequence ID" value="KAF2632835.1"/>
    <property type="molecule type" value="Genomic_DNA"/>
</dbReference>
<organism evidence="1 2">
    <name type="scientific">Macroventuria anomochaeta</name>
    <dbReference type="NCBI Taxonomy" id="301207"/>
    <lineage>
        <taxon>Eukaryota</taxon>
        <taxon>Fungi</taxon>
        <taxon>Dikarya</taxon>
        <taxon>Ascomycota</taxon>
        <taxon>Pezizomycotina</taxon>
        <taxon>Dothideomycetes</taxon>
        <taxon>Pleosporomycetidae</taxon>
        <taxon>Pleosporales</taxon>
        <taxon>Pleosporineae</taxon>
        <taxon>Didymellaceae</taxon>
        <taxon>Macroventuria</taxon>
    </lineage>
</organism>
<gene>
    <name evidence="1" type="ORF">BU25DRAFT_406145</name>
</gene>
<proteinExistence type="predicted"/>
<dbReference type="Proteomes" id="UP000799754">
    <property type="component" value="Unassembled WGS sequence"/>
</dbReference>
<accession>A0ACB6SEU5</accession>
<sequence length="123" mass="13804">MLQYDLNNKYEDIMGLYMYNAVFTAMSIDCTQFTDVNQLASSENNLFERCGWFTVCCCPPNVLRIFGMIEGYILNLSKSKKSDVTQIDVHLYAPATLGFETDAGPASLSKIVTGQRMVESCSR</sequence>
<evidence type="ECO:0000313" key="1">
    <source>
        <dbReference type="EMBL" id="KAF2632835.1"/>
    </source>
</evidence>
<protein>
    <submittedName>
        <fullName evidence="1">Glycoside hydrolase family 127 protein</fullName>
    </submittedName>
</protein>
<reference evidence="1" key="1">
    <citation type="journal article" date="2020" name="Stud. Mycol.">
        <title>101 Dothideomycetes genomes: a test case for predicting lifestyles and emergence of pathogens.</title>
        <authorList>
            <person name="Haridas S."/>
            <person name="Albert R."/>
            <person name="Binder M."/>
            <person name="Bloem J."/>
            <person name="Labutti K."/>
            <person name="Salamov A."/>
            <person name="Andreopoulos B."/>
            <person name="Baker S."/>
            <person name="Barry K."/>
            <person name="Bills G."/>
            <person name="Bluhm B."/>
            <person name="Cannon C."/>
            <person name="Castanera R."/>
            <person name="Culley D."/>
            <person name="Daum C."/>
            <person name="Ezra D."/>
            <person name="Gonzalez J."/>
            <person name="Henrissat B."/>
            <person name="Kuo A."/>
            <person name="Liang C."/>
            <person name="Lipzen A."/>
            <person name="Lutzoni F."/>
            <person name="Magnuson J."/>
            <person name="Mondo S."/>
            <person name="Nolan M."/>
            <person name="Ohm R."/>
            <person name="Pangilinan J."/>
            <person name="Park H.-J."/>
            <person name="Ramirez L."/>
            <person name="Alfaro M."/>
            <person name="Sun H."/>
            <person name="Tritt A."/>
            <person name="Yoshinaga Y."/>
            <person name="Zwiers L.-H."/>
            <person name="Turgeon B."/>
            <person name="Goodwin S."/>
            <person name="Spatafora J."/>
            <person name="Crous P."/>
            <person name="Grigoriev I."/>
        </authorList>
    </citation>
    <scope>NUCLEOTIDE SEQUENCE</scope>
    <source>
        <strain evidence="1">CBS 525.71</strain>
    </source>
</reference>
<evidence type="ECO:0000313" key="2">
    <source>
        <dbReference type="Proteomes" id="UP000799754"/>
    </source>
</evidence>
<keyword evidence="1" id="KW-0378">Hydrolase</keyword>
<comment type="caution">
    <text evidence="1">The sequence shown here is derived from an EMBL/GenBank/DDBJ whole genome shotgun (WGS) entry which is preliminary data.</text>
</comment>
<keyword evidence="2" id="KW-1185">Reference proteome</keyword>